<dbReference type="KEGG" id="sto:STK_19250"/>
<dbReference type="RefSeq" id="WP_010979994.1">
    <property type="nucleotide sequence ID" value="NC_003106.2"/>
</dbReference>
<dbReference type="PATRIC" id="fig|273063.9.peg.2190"/>
<keyword evidence="2" id="KW-1185">Reference proteome</keyword>
<dbReference type="OrthoDB" id="383045at2157"/>
<evidence type="ECO:0000313" key="2">
    <source>
        <dbReference type="Proteomes" id="UP000001015"/>
    </source>
</evidence>
<name>Q96ZA8_SULTO</name>
<dbReference type="EMBL" id="BA000023">
    <property type="protein sequence ID" value="BAB67018.1"/>
    <property type="molecule type" value="Genomic_DNA"/>
</dbReference>
<reference evidence="2" key="1">
    <citation type="journal article" date="2001" name="DNA Res.">
        <title>Complete genome sequence of an aerobic thermoacidophilic Crenarchaeon, Sulfolobus tokodaii strain7.</title>
        <authorList>
            <person name="Kawarabayasi Y."/>
            <person name="Hino Y."/>
            <person name="Horikawa H."/>
            <person name="Jin-no K."/>
            <person name="Takahashi M."/>
            <person name="Sekine M."/>
            <person name="Baba S."/>
            <person name="Ankai A."/>
            <person name="Kosugi H."/>
            <person name="Hosoyama A."/>
            <person name="Fukui S."/>
            <person name="Nagai Y."/>
            <person name="Nishijima K."/>
            <person name="Otsuka R."/>
            <person name="Nakazawa H."/>
            <person name="Takamiya M."/>
            <person name="Kato Y."/>
            <person name="Yoshizawa T."/>
            <person name="Tanaka T."/>
            <person name="Kudoh Y."/>
            <person name="Yamazaki J."/>
            <person name="Kushida N."/>
            <person name="Oguchi A."/>
            <person name="Aoki K."/>
            <person name="Masuda S."/>
            <person name="Yanagii M."/>
            <person name="Nishimura M."/>
            <person name="Yamagishi A."/>
            <person name="Oshima T."/>
            <person name="Kikuchi H."/>
        </authorList>
    </citation>
    <scope>NUCLEOTIDE SEQUENCE [LARGE SCALE GENOMIC DNA]</scope>
    <source>
        <strain evidence="2">DSM 16993 / JCM 10545 / NBRC 100140 / 7</strain>
    </source>
</reference>
<dbReference type="GeneID" id="60598328"/>
<dbReference type="Proteomes" id="UP000001015">
    <property type="component" value="Chromosome"/>
</dbReference>
<accession>Q96ZA8</accession>
<proteinExistence type="predicted"/>
<gene>
    <name evidence="1" type="primary">ST1925</name>
    <name evidence="1" type="ordered locus">STK_19250</name>
</gene>
<dbReference type="eggNOG" id="arCOG07851">
    <property type="taxonomic scope" value="Archaea"/>
</dbReference>
<sequence length="169" mass="20247">MGKSFRERIKKRVNDFYALYLSSIEKNVSRDVSAFLLLCAIEEESKYIMEYLIEKCNDPILRRDFRSRLYKDHLIKYKNYLALSLFLSETSEHDIYTIINNIVNESNNWVKIRKRYLVKVHEAEKEVDEKTLKELEKYYLSSNEIETFISGLNQSESCEILKTLYQFLV</sequence>
<evidence type="ECO:0000313" key="1">
    <source>
        <dbReference type="EMBL" id="BAB67018.1"/>
    </source>
</evidence>
<organism evidence="1 2">
    <name type="scientific">Sulfurisphaera tokodaii (strain DSM 16993 / JCM 10545 / NBRC 100140 / 7)</name>
    <name type="common">Sulfolobus tokodaii</name>
    <dbReference type="NCBI Taxonomy" id="273063"/>
    <lineage>
        <taxon>Archaea</taxon>
        <taxon>Thermoproteota</taxon>
        <taxon>Thermoprotei</taxon>
        <taxon>Sulfolobales</taxon>
        <taxon>Sulfolobaceae</taxon>
        <taxon>Sulfurisphaera</taxon>
    </lineage>
</organism>
<protein>
    <submittedName>
        <fullName evidence="1">Uncharacterized protein</fullName>
    </submittedName>
</protein>
<dbReference type="AlphaFoldDB" id="Q96ZA8"/>